<dbReference type="InterPro" id="IPR011989">
    <property type="entry name" value="ARM-like"/>
</dbReference>
<dbReference type="Gene3D" id="1.25.10.10">
    <property type="entry name" value="Leucine-rich Repeat Variant"/>
    <property type="match status" value="1"/>
</dbReference>
<dbReference type="GO" id="GO:0005829">
    <property type="term" value="C:cytosol"/>
    <property type="evidence" value="ECO:0007669"/>
    <property type="project" value="TreeGrafter"/>
</dbReference>
<proteinExistence type="inferred from homology"/>
<organism evidence="9 10">
    <name type="scientific">Trypanosoma brucei equiperdum</name>
    <dbReference type="NCBI Taxonomy" id="630700"/>
    <lineage>
        <taxon>Eukaryota</taxon>
        <taxon>Discoba</taxon>
        <taxon>Euglenozoa</taxon>
        <taxon>Kinetoplastea</taxon>
        <taxon>Metakinetoplastina</taxon>
        <taxon>Trypanosomatida</taxon>
        <taxon>Trypanosomatidae</taxon>
        <taxon>Trypanosoma</taxon>
    </lineage>
</organism>
<dbReference type="GO" id="GO:0006606">
    <property type="term" value="P:protein import into nucleus"/>
    <property type="evidence" value="ECO:0007669"/>
    <property type="project" value="TreeGrafter"/>
</dbReference>
<dbReference type="GO" id="GO:0031267">
    <property type="term" value="F:small GTPase binding"/>
    <property type="evidence" value="ECO:0007669"/>
    <property type="project" value="InterPro"/>
</dbReference>
<dbReference type="AlphaFoldDB" id="A0A3L6L6J2"/>
<dbReference type="Pfam" id="PF08506">
    <property type="entry name" value="Cse1"/>
    <property type="match status" value="1"/>
</dbReference>
<comment type="similarity">
    <text evidence="3">Belongs to the XPO2/CSE1 family.</text>
</comment>
<dbReference type="GO" id="GO:0005635">
    <property type="term" value="C:nuclear envelope"/>
    <property type="evidence" value="ECO:0007669"/>
    <property type="project" value="TreeGrafter"/>
</dbReference>
<evidence type="ECO:0000256" key="1">
    <source>
        <dbReference type="ARBA" id="ARBA00004123"/>
    </source>
</evidence>
<evidence type="ECO:0000259" key="8">
    <source>
        <dbReference type="PROSITE" id="PS50166"/>
    </source>
</evidence>
<protein>
    <submittedName>
        <fullName evidence="9">Importin-alpha re-exporter protein</fullName>
    </submittedName>
</protein>
<keyword evidence="5" id="KW-0963">Cytoplasm</keyword>
<keyword evidence="4" id="KW-0813">Transport</keyword>
<dbReference type="InterPro" id="IPR016024">
    <property type="entry name" value="ARM-type_fold"/>
</dbReference>
<dbReference type="InterPro" id="IPR001494">
    <property type="entry name" value="Importin-beta_N"/>
</dbReference>
<dbReference type="SUPFAM" id="SSF48371">
    <property type="entry name" value="ARM repeat"/>
    <property type="match status" value="1"/>
</dbReference>
<evidence type="ECO:0000313" key="9">
    <source>
        <dbReference type="EMBL" id="RHW71845.1"/>
    </source>
</evidence>
<evidence type="ECO:0000256" key="3">
    <source>
        <dbReference type="ARBA" id="ARBA00008669"/>
    </source>
</evidence>
<feature type="domain" description="Importin N-terminal" evidence="8">
    <location>
        <begin position="33"/>
        <end position="107"/>
    </location>
</feature>
<dbReference type="InterPro" id="IPR013713">
    <property type="entry name" value="XPO2_central"/>
</dbReference>
<evidence type="ECO:0000256" key="7">
    <source>
        <dbReference type="ARBA" id="ARBA00023242"/>
    </source>
</evidence>
<evidence type="ECO:0000256" key="4">
    <source>
        <dbReference type="ARBA" id="ARBA00022448"/>
    </source>
</evidence>
<dbReference type="PANTHER" id="PTHR10997:SF8">
    <property type="entry name" value="EXPORTIN-2"/>
    <property type="match status" value="1"/>
</dbReference>
<reference evidence="9 10" key="1">
    <citation type="submission" date="2018-09" db="EMBL/GenBank/DDBJ databases">
        <title>whole genome sequence of T. equiperdum IVM-t1 strain.</title>
        <authorList>
            <person name="Suganuma K."/>
        </authorList>
    </citation>
    <scope>NUCLEOTIDE SEQUENCE [LARGE SCALE GENOMIC DNA]</scope>
    <source>
        <strain evidence="9 10">IVM-t1</strain>
    </source>
</reference>
<dbReference type="PROSITE" id="PS50166">
    <property type="entry name" value="IMPORTIN_B_NT"/>
    <property type="match status" value="1"/>
</dbReference>
<dbReference type="Pfam" id="PF03378">
    <property type="entry name" value="CAS_CSE1"/>
    <property type="match status" value="1"/>
</dbReference>
<sequence>MDPINPNDPILTGRLEMLAQNALSVESADRERAEQEIREFQNRVDIQSGFVLLLLNVASSQSPAASFCSIVFKNTVKNCWNEGTSEHCVAESDKAFVRNNITGIMFSAPLNVQRNLAEAISMIAETDFPSAWPDALQRIIHVLMNEKSVVLHSAALSTAHSILGRYRNQPDLSQETANDLRVIYTDLTSPLLNSMVLLVDAVEKCGTDAHAACTGLTSAVECLRDITAFDLGDEFIWGIEGFVRVLLRCLQLGGSGVLGACTIELKSVVIMCVSHFLLQFDEDFEKYASEFLKVVWDTISSSSSCESDMDDIVVQGMGLLAAACRGATREVFNNESVLVNLMTEVIMPNLALRQVDVELFGTEPDEYIQRDIEGSDFHTRRREAGELVRALLLFFPEKTGPLFTAKAQELLASAAQGDWKAKDLAIYLVSALSLEGQHVSTQRGVTQCLSKLVPFEPFLKQNVLSELSCGVSPQSPAIVKASCIRFVAAFRAHIERSLLPDIIALLASWILCEDTVVQVYAAHAVERVLTLQDPGKPGHVITDTVLGDKAPSLLHNLCVRLNQEKKPIAYTMQCLMRVCQNCSGCVKSFVGDIITCMVPVIKENSKNPSNPLFSHCMFEVVSQCIMLRPEDAAAIESALWEPMIFILQNDVLEYVPYTLQIMAQLLDAHGSGAPEPPTYYQALLEPLLLPEMYKQRGSIPAIVRLLVSFIEHYPGFVHGKGLTERVIAVVRSLVQYKNYDHEGLNILTTMIRAYPKDVISPYMVSIYQSLIQRLQKSRTPKYVRILIIFLSITVITHGADDVVTQINRIQDGLFWMLFQRVWLPHVPKVLGVLERKTCIIALASLLGDCVTLQQNAETWSTCVVSCLKMIHGAVEKDDWTSFTPQTHSVNDLAQHVADTGYTNAFCPLQGAVQAPVDVCPMVQQPEALFRERLQKALSGPNAEQLVRLLQAYPEVMAQLQ</sequence>
<evidence type="ECO:0000256" key="5">
    <source>
        <dbReference type="ARBA" id="ARBA00022490"/>
    </source>
</evidence>
<dbReference type="GO" id="GO:0005049">
    <property type="term" value="F:nuclear export signal receptor activity"/>
    <property type="evidence" value="ECO:0007669"/>
    <property type="project" value="TreeGrafter"/>
</dbReference>
<dbReference type="GO" id="GO:0006611">
    <property type="term" value="P:protein export from nucleus"/>
    <property type="evidence" value="ECO:0007669"/>
    <property type="project" value="TreeGrafter"/>
</dbReference>
<dbReference type="InterPro" id="IPR005043">
    <property type="entry name" value="XPO2_C"/>
</dbReference>
<name>A0A3L6L6J2_9TRYP</name>
<evidence type="ECO:0000256" key="2">
    <source>
        <dbReference type="ARBA" id="ARBA00004496"/>
    </source>
</evidence>
<dbReference type="EMBL" id="QSBY01000006">
    <property type="protein sequence ID" value="RHW71845.1"/>
    <property type="molecule type" value="Genomic_DNA"/>
</dbReference>
<dbReference type="Proteomes" id="UP000266743">
    <property type="component" value="Chromosome 6"/>
</dbReference>
<keyword evidence="6" id="KW-0653">Protein transport</keyword>
<gene>
    <name evidence="9" type="ORF">DPX39_060051600</name>
</gene>
<evidence type="ECO:0000256" key="6">
    <source>
        <dbReference type="ARBA" id="ARBA00022927"/>
    </source>
</evidence>
<comment type="subcellular location">
    <subcellularLocation>
        <location evidence="2">Cytoplasm</location>
    </subcellularLocation>
    <subcellularLocation>
        <location evidence="1">Nucleus</location>
    </subcellularLocation>
</comment>
<dbReference type="PANTHER" id="PTHR10997">
    <property type="entry name" value="IMPORTIN-7, 8, 11"/>
    <property type="match status" value="1"/>
</dbReference>
<accession>A0A3L6L6J2</accession>
<dbReference type="SMART" id="SM00913">
    <property type="entry name" value="IBN_N"/>
    <property type="match status" value="1"/>
</dbReference>
<evidence type="ECO:0000313" key="10">
    <source>
        <dbReference type="Proteomes" id="UP000266743"/>
    </source>
</evidence>
<comment type="caution">
    <text evidence="9">The sequence shown here is derived from an EMBL/GenBank/DDBJ whole genome shotgun (WGS) entry which is preliminary data.</text>
</comment>
<keyword evidence="7" id="KW-0539">Nucleus</keyword>
<dbReference type="Pfam" id="PF03810">
    <property type="entry name" value="IBN_N"/>
    <property type="match status" value="1"/>
</dbReference>